<evidence type="ECO:0000313" key="2">
    <source>
        <dbReference type="Proteomes" id="UP000824998"/>
    </source>
</evidence>
<dbReference type="EMBL" id="MU251513">
    <property type="protein sequence ID" value="KAG9233147.1"/>
    <property type="molecule type" value="Genomic_DNA"/>
</dbReference>
<dbReference type="PANTHER" id="PTHR11799">
    <property type="entry name" value="PARAOXONASE"/>
    <property type="match status" value="1"/>
</dbReference>
<dbReference type="InterPro" id="IPR011042">
    <property type="entry name" value="6-blade_b-propeller_TolB-like"/>
</dbReference>
<sequence>MMASRPLIFASLILIIAITFQPFFKTLIFVQLGIGRAHQKIDEFPYDCQRLRHPLLDSCEDMVIDTEGRRIYAACSSVVGRMGWMPNNDKFNTTLRQKTDHITILPLDVPPSTVLSNLRTLALPTTYQSSASNQEIDTLALTIEQVSPDRLRLFAVNHRPPVGMDPETYGANSTIEVFELERGGGELEYVKTIWSEGVVKTPNNLVGDGEGGVWVTNDHDAKVGKLRVLEIFRGGGSVAYCPPSKSSCHLAAEGIFNFANGIARDTSGLIYVSNSALGTVTVLSHNSTTQLLTHIHTIEVRMPIDNLSLDPNGDIYVAAFPDVLGLVLASSSSAERDVGSSVFRVRKVVKEGGELAWDVEKMMEDVEGRVLPMATVVVHDAETGNLWLGGIASPYITLCERRKE</sequence>
<name>A0A9P7YH94_9HELO</name>
<dbReference type="InterPro" id="IPR051288">
    <property type="entry name" value="Serum_paraoxonase/arylesterase"/>
</dbReference>
<dbReference type="AlphaFoldDB" id="A0A9P7YH94"/>
<dbReference type="PANTHER" id="PTHR11799:SF20">
    <property type="entry name" value="SMP-30_GLUCONOLACTONASE_LRE-LIKE REGION DOMAIN-CONTAINING PROTEIN"/>
    <property type="match status" value="1"/>
</dbReference>
<gene>
    <name evidence="1" type="ORF">BJ875DRAFT_54536</name>
</gene>
<accession>A0A9P7YH94</accession>
<organism evidence="1 2">
    <name type="scientific">Amylocarpus encephaloides</name>
    <dbReference type="NCBI Taxonomy" id="45428"/>
    <lineage>
        <taxon>Eukaryota</taxon>
        <taxon>Fungi</taxon>
        <taxon>Dikarya</taxon>
        <taxon>Ascomycota</taxon>
        <taxon>Pezizomycotina</taxon>
        <taxon>Leotiomycetes</taxon>
        <taxon>Helotiales</taxon>
        <taxon>Helotiales incertae sedis</taxon>
        <taxon>Amylocarpus</taxon>
    </lineage>
</organism>
<comment type="caution">
    <text evidence="1">The sequence shown here is derived from an EMBL/GenBank/DDBJ whole genome shotgun (WGS) entry which is preliminary data.</text>
</comment>
<dbReference type="Proteomes" id="UP000824998">
    <property type="component" value="Unassembled WGS sequence"/>
</dbReference>
<proteinExistence type="predicted"/>
<evidence type="ECO:0000313" key="1">
    <source>
        <dbReference type="EMBL" id="KAG9233147.1"/>
    </source>
</evidence>
<protein>
    <submittedName>
        <fullName evidence="1">Serum paraoxonase/arylesteras-like protein</fullName>
    </submittedName>
</protein>
<dbReference type="Gene3D" id="2.120.10.30">
    <property type="entry name" value="TolB, C-terminal domain"/>
    <property type="match status" value="1"/>
</dbReference>
<dbReference type="SUPFAM" id="SSF63829">
    <property type="entry name" value="Calcium-dependent phosphotriesterase"/>
    <property type="match status" value="1"/>
</dbReference>
<reference evidence="1" key="1">
    <citation type="journal article" date="2021" name="IMA Fungus">
        <title>Genomic characterization of three marine fungi, including Emericellopsis atlantica sp. nov. with signatures of a generalist lifestyle and marine biomass degradation.</title>
        <authorList>
            <person name="Hagestad O.C."/>
            <person name="Hou L."/>
            <person name="Andersen J.H."/>
            <person name="Hansen E.H."/>
            <person name="Altermark B."/>
            <person name="Li C."/>
            <person name="Kuhnert E."/>
            <person name="Cox R.J."/>
            <person name="Crous P.W."/>
            <person name="Spatafora J.W."/>
            <person name="Lail K."/>
            <person name="Amirebrahimi M."/>
            <person name="Lipzen A."/>
            <person name="Pangilinan J."/>
            <person name="Andreopoulos W."/>
            <person name="Hayes R.D."/>
            <person name="Ng V."/>
            <person name="Grigoriev I.V."/>
            <person name="Jackson S.A."/>
            <person name="Sutton T.D.S."/>
            <person name="Dobson A.D.W."/>
            <person name="Rama T."/>
        </authorList>
    </citation>
    <scope>NUCLEOTIDE SEQUENCE</scope>
    <source>
        <strain evidence="1">TRa018bII</strain>
    </source>
</reference>
<dbReference type="OrthoDB" id="5307922at2759"/>
<keyword evidence="2" id="KW-1185">Reference proteome</keyword>